<dbReference type="Proteomes" id="UP000240535">
    <property type="component" value="Unassembled WGS sequence"/>
</dbReference>
<evidence type="ECO:0008006" key="3">
    <source>
        <dbReference type="Google" id="ProtNLM"/>
    </source>
</evidence>
<evidence type="ECO:0000313" key="2">
    <source>
        <dbReference type="Proteomes" id="UP000240535"/>
    </source>
</evidence>
<dbReference type="AlphaFoldDB" id="A0A2P8QYJ3"/>
<sequence length="98" mass="11738">MDKTLNFDNEIPENNFDRQLLNSNLIGAKNLMDLNKRERILSSIQIEKLSKNFIKGNFDYQHLKNIHKYIFQDIYDWAEKYSLEMCLTGNFTKTIKFI</sequence>
<protein>
    <recommendedName>
        <fullName evidence="3">Cell filamentation protein Fic</fullName>
    </recommendedName>
</protein>
<dbReference type="RefSeq" id="WP_106872756.1">
    <property type="nucleotide sequence ID" value="NZ_CP053841.1"/>
</dbReference>
<dbReference type="EMBL" id="PDHH01000009">
    <property type="protein sequence ID" value="PSM51302.1"/>
    <property type="molecule type" value="Genomic_DNA"/>
</dbReference>
<proteinExistence type="predicted"/>
<dbReference type="OrthoDB" id="9813719at2"/>
<gene>
    <name evidence="1" type="ORF">CQ405_08715</name>
</gene>
<reference evidence="2" key="1">
    <citation type="submission" date="2017-10" db="EMBL/GenBank/DDBJ databases">
        <title>Campylobacter species from seals.</title>
        <authorList>
            <person name="Gilbert M.J."/>
            <person name="Zomer A.L."/>
            <person name="Timmerman A.J."/>
            <person name="Duim B."/>
            <person name="Wagenaar J.A."/>
        </authorList>
    </citation>
    <scope>NUCLEOTIDE SEQUENCE [LARGE SCALE GENOMIC DNA]</scope>
    <source>
        <strain evidence="2">17S00004-5</strain>
    </source>
</reference>
<organism evidence="1 2">
    <name type="scientific">Campylobacter blaseri</name>
    <dbReference type="NCBI Taxonomy" id="2042961"/>
    <lineage>
        <taxon>Bacteria</taxon>
        <taxon>Pseudomonadati</taxon>
        <taxon>Campylobacterota</taxon>
        <taxon>Epsilonproteobacteria</taxon>
        <taxon>Campylobacterales</taxon>
        <taxon>Campylobacteraceae</taxon>
        <taxon>Campylobacter</taxon>
    </lineage>
</organism>
<name>A0A2P8QYJ3_9BACT</name>
<dbReference type="InterPro" id="IPR036597">
    <property type="entry name" value="Fido-like_dom_sf"/>
</dbReference>
<dbReference type="Gene3D" id="1.10.3290.10">
    <property type="entry name" value="Fido-like domain"/>
    <property type="match status" value="1"/>
</dbReference>
<keyword evidence="2" id="KW-1185">Reference proteome</keyword>
<accession>A0A2P8QYJ3</accession>
<comment type="caution">
    <text evidence="1">The sequence shown here is derived from an EMBL/GenBank/DDBJ whole genome shotgun (WGS) entry which is preliminary data.</text>
</comment>
<evidence type="ECO:0000313" key="1">
    <source>
        <dbReference type="EMBL" id="PSM51302.1"/>
    </source>
</evidence>
<dbReference type="SUPFAM" id="SSF140931">
    <property type="entry name" value="Fic-like"/>
    <property type="match status" value="1"/>
</dbReference>